<evidence type="ECO:0000313" key="3">
    <source>
        <dbReference type="EMBL" id="UXI69970.1"/>
    </source>
</evidence>
<protein>
    <submittedName>
        <fullName evidence="3">Aminotransferase class V-fold PLP-dependent enzyme</fullName>
    </submittedName>
</protein>
<dbReference type="EMBL" id="CP104694">
    <property type="protein sequence ID" value="UXI69970.1"/>
    <property type="molecule type" value="Genomic_DNA"/>
</dbReference>
<keyword evidence="3" id="KW-0808">Transferase</keyword>
<organism evidence="3 4">
    <name type="scientific">Tahibacter amnicola</name>
    <dbReference type="NCBI Taxonomy" id="2976241"/>
    <lineage>
        <taxon>Bacteria</taxon>
        <taxon>Pseudomonadati</taxon>
        <taxon>Pseudomonadota</taxon>
        <taxon>Gammaproteobacteria</taxon>
        <taxon>Lysobacterales</taxon>
        <taxon>Rhodanobacteraceae</taxon>
        <taxon>Tahibacter</taxon>
    </lineage>
</organism>
<reference evidence="3" key="1">
    <citation type="submission" date="2022-09" db="EMBL/GenBank/DDBJ databases">
        <title>Tahibacter sp. nov., isolated from a fresh water.</title>
        <authorList>
            <person name="Baek J.H."/>
            <person name="Lee J.K."/>
            <person name="Kim J.M."/>
            <person name="Jeon C.O."/>
        </authorList>
    </citation>
    <scope>NUCLEOTIDE SEQUENCE</scope>
    <source>
        <strain evidence="3">W38</strain>
    </source>
</reference>
<evidence type="ECO:0000259" key="2">
    <source>
        <dbReference type="Pfam" id="PF00266"/>
    </source>
</evidence>
<name>A0ABY6BNK3_9GAMM</name>
<dbReference type="InterPro" id="IPR015421">
    <property type="entry name" value="PyrdxlP-dep_Trfase_major"/>
</dbReference>
<sequence length="397" mass="41793">MTLDIAALRAGTPGCTDHVHFNHAGSSLMPQRVVDRVTAHWQKEARQGGMEAGAAVADALEDVRGSAARLFGCDATEIAFTTGASAGYGKAVAALARWRPGDRILVSRQEWGGNLATLHMAAARTGAQLECLPCTADGSVDVARIPALLDERVRLVCTTWVPANGGLVNPVAQIGAVIRPHGIAFLVDAAQAAGQMPMDVDSLGCDLLVANGRKYLRGPRGTGLLYVRRAWLDALEPAYADTWSAPWNGSAHAWCADARRLEDSEQNIAALLGLGEALSLALSIGVDVIRERIDALAQSLRQRLSAVGGVLVRDLGQVRAGLVSFTVEGWTAGQVRQQLAAQGIVVGANGVAYTPLDMQARGLVEIVRASVTYFTADDEVDQLVAAVAAMAERSCEA</sequence>
<dbReference type="InterPro" id="IPR015424">
    <property type="entry name" value="PyrdxlP-dep_Trfase"/>
</dbReference>
<keyword evidence="4" id="KW-1185">Reference proteome</keyword>
<dbReference type="Pfam" id="PF00266">
    <property type="entry name" value="Aminotran_5"/>
    <property type="match status" value="1"/>
</dbReference>
<dbReference type="Proteomes" id="UP001064632">
    <property type="component" value="Chromosome"/>
</dbReference>
<dbReference type="PANTHER" id="PTHR43586">
    <property type="entry name" value="CYSTEINE DESULFURASE"/>
    <property type="match status" value="1"/>
</dbReference>
<dbReference type="InterPro" id="IPR000192">
    <property type="entry name" value="Aminotrans_V_dom"/>
</dbReference>
<dbReference type="GO" id="GO:0008483">
    <property type="term" value="F:transaminase activity"/>
    <property type="evidence" value="ECO:0007669"/>
    <property type="project" value="UniProtKB-KW"/>
</dbReference>
<dbReference type="SUPFAM" id="SSF53383">
    <property type="entry name" value="PLP-dependent transferases"/>
    <property type="match status" value="1"/>
</dbReference>
<gene>
    <name evidence="3" type="ORF">N4264_10185</name>
</gene>
<evidence type="ECO:0000256" key="1">
    <source>
        <dbReference type="ARBA" id="ARBA00022898"/>
    </source>
</evidence>
<dbReference type="Gene3D" id="3.90.1150.10">
    <property type="entry name" value="Aspartate Aminotransferase, domain 1"/>
    <property type="match status" value="1"/>
</dbReference>
<dbReference type="PANTHER" id="PTHR43586:SF24">
    <property type="entry name" value="BLR4730 PROTEIN"/>
    <property type="match status" value="1"/>
</dbReference>
<keyword evidence="1" id="KW-0663">Pyridoxal phosphate</keyword>
<evidence type="ECO:0000313" key="4">
    <source>
        <dbReference type="Proteomes" id="UP001064632"/>
    </source>
</evidence>
<proteinExistence type="predicted"/>
<dbReference type="InterPro" id="IPR015422">
    <property type="entry name" value="PyrdxlP-dep_Trfase_small"/>
</dbReference>
<dbReference type="Gene3D" id="3.40.640.10">
    <property type="entry name" value="Type I PLP-dependent aspartate aminotransferase-like (Major domain)"/>
    <property type="match status" value="1"/>
</dbReference>
<keyword evidence="3" id="KW-0032">Aminotransferase</keyword>
<accession>A0ABY6BNK3</accession>
<dbReference type="RefSeq" id="WP_261696922.1">
    <property type="nucleotide sequence ID" value="NZ_CP104694.1"/>
</dbReference>
<feature type="domain" description="Aminotransferase class V" evidence="2">
    <location>
        <begin position="21"/>
        <end position="383"/>
    </location>
</feature>